<dbReference type="PANTHER" id="PTHR31025:SF27">
    <property type="entry name" value="SI:CH211-193K19.2-RELATED"/>
    <property type="match status" value="1"/>
</dbReference>
<dbReference type="Proteomes" id="UP001497482">
    <property type="component" value="Chromosome 17"/>
</dbReference>
<proteinExistence type="predicted"/>
<protein>
    <submittedName>
        <fullName evidence="2">Uncharacterized protein</fullName>
    </submittedName>
</protein>
<evidence type="ECO:0000313" key="2">
    <source>
        <dbReference type="EMBL" id="CAL1586906.1"/>
    </source>
</evidence>
<feature type="region of interest" description="Disordered" evidence="1">
    <location>
        <begin position="153"/>
        <end position="173"/>
    </location>
</feature>
<name>A0AAV2KAG7_KNICA</name>
<dbReference type="EMBL" id="OZ035839">
    <property type="protein sequence ID" value="CAL1586906.1"/>
    <property type="molecule type" value="Genomic_DNA"/>
</dbReference>
<evidence type="ECO:0000313" key="3">
    <source>
        <dbReference type="Proteomes" id="UP001497482"/>
    </source>
</evidence>
<keyword evidence="3" id="KW-1185">Reference proteome</keyword>
<dbReference type="AlphaFoldDB" id="A0AAV2KAG7"/>
<reference evidence="2 3" key="1">
    <citation type="submission" date="2024-04" db="EMBL/GenBank/DDBJ databases">
        <authorList>
            <person name="Waldvogel A.-M."/>
            <person name="Schoenle A."/>
        </authorList>
    </citation>
    <scope>NUCLEOTIDE SEQUENCE [LARGE SCALE GENOMIC DNA]</scope>
</reference>
<dbReference type="PANTHER" id="PTHR31025">
    <property type="entry name" value="SI:CH211-196P9.1-RELATED"/>
    <property type="match status" value="1"/>
</dbReference>
<evidence type="ECO:0000256" key="1">
    <source>
        <dbReference type="SAM" id="MobiDB-lite"/>
    </source>
</evidence>
<gene>
    <name evidence="2" type="ORF">KC01_LOCUS16887</name>
</gene>
<accession>A0AAV2KAG7</accession>
<feature type="compositionally biased region" description="Basic and acidic residues" evidence="1">
    <location>
        <begin position="160"/>
        <end position="173"/>
    </location>
</feature>
<sequence length="173" mass="19969">MDKTFSYRRYEVVRDAPLVQDFKERWPGLFDVYEINAEFKRLTTIPLQSRFLSQLDIFSNKLLALFKKRGGQIGKKLQELMKSMTDEYSDEAVDAGRECILKALCVYLNEDPDILIKEHVAALVRSAGAVFELSVREYKRLCRERLSFGPGERSITNHSIDPRPRHLEPGQGS</sequence>
<organism evidence="2 3">
    <name type="scientific">Knipowitschia caucasica</name>
    <name type="common">Caucasian dwarf goby</name>
    <name type="synonym">Pomatoschistus caucasicus</name>
    <dbReference type="NCBI Taxonomy" id="637954"/>
    <lineage>
        <taxon>Eukaryota</taxon>
        <taxon>Metazoa</taxon>
        <taxon>Chordata</taxon>
        <taxon>Craniata</taxon>
        <taxon>Vertebrata</taxon>
        <taxon>Euteleostomi</taxon>
        <taxon>Actinopterygii</taxon>
        <taxon>Neopterygii</taxon>
        <taxon>Teleostei</taxon>
        <taxon>Neoteleostei</taxon>
        <taxon>Acanthomorphata</taxon>
        <taxon>Gobiaria</taxon>
        <taxon>Gobiiformes</taxon>
        <taxon>Gobioidei</taxon>
        <taxon>Gobiidae</taxon>
        <taxon>Gobiinae</taxon>
        <taxon>Knipowitschia</taxon>
    </lineage>
</organism>